<evidence type="ECO:0000313" key="1">
    <source>
        <dbReference type="EMBL" id="GHD62587.1"/>
    </source>
</evidence>
<dbReference type="Gene3D" id="3.40.50.880">
    <property type="match status" value="1"/>
</dbReference>
<name>A0A919CSA1_9PROT</name>
<dbReference type="EMBL" id="BMZS01000015">
    <property type="protein sequence ID" value="GHD62587.1"/>
    <property type="molecule type" value="Genomic_DNA"/>
</dbReference>
<dbReference type="InterPro" id="IPR044668">
    <property type="entry name" value="PuuD-like"/>
</dbReference>
<sequence length="229" mass="25523">MTTGRWKGRAMRLANSLGVWLAGGIPVRIGPGLRTRFDDLDGLIVGGGVDIESRLYGVDTTDEWPYDPDRDALELRGLDWVERHDRPVLGICRGAQLLNVHRGGTLIHDLARSHSHYRNPRSMFPCKTAHPEPGSRLAELVGTDPLRINALHHQAVDRLGEGMAVAAIDDGGIVQAIEFTGHRFRVGVQWHPELMLWYRRQRRLFRALLAAVEGELPQRQSPAPASMNA</sequence>
<dbReference type="InterPro" id="IPR011697">
    <property type="entry name" value="Peptidase_C26"/>
</dbReference>
<evidence type="ECO:0008006" key="3">
    <source>
        <dbReference type="Google" id="ProtNLM"/>
    </source>
</evidence>
<dbReference type="Proteomes" id="UP000630353">
    <property type="component" value="Unassembled WGS sequence"/>
</dbReference>
<evidence type="ECO:0000313" key="2">
    <source>
        <dbReference type="Proteomes" id="UP000630353"/>
    </source>
</evidence>
<dbReference type="CDD" id="cd01745">
    <property type="entry name" value="GATase1_2"/>
    <property type="match status" value="1"/>
</dbReference>
<dbReference type="GO" id="GO:0033969">
    <property type="term" value="F:gamma-glutamyl-gamma-aminobutyrate hydrolase activity"/>
    <property type="evidence" value="ECO:0007669"/>
    <property type="project" value="TreeGrafter"/>
</dbReference>
<dbReference type="SUPFAM" id="SSF52317">
    <property type="entry name" value="Class I glutamine amidotransferase-like"/>
    <property type="match status" value="1"/>
</dbReference>
<comment type="caution">
    <text evidence="1">The sequence shown here is derived from an EMBL/GenBank/DDBJ whole genome shotgun (WGS) entry which is preliminary data.</text>
</comment>
<dbReference type="InterPro" id="IPR029062">
    <property type="entry name" value="Class_I_gatase-like"/>
</dbReference>
<dbReference type="RefSeq" id="WP_189995165.1">
    <property type="nucleotide sequence ID" value="NZ_BMZS01000015.1"/>
</dbReference>
<dbReference type="GO" id="GO:0005829">
    <property type="term" value="C:cytosol"/>
    <property type="evidence" value="ECO:0007669"/>
    <property type="project" value="TreeGrafter"/>
</dbReference>
<dbReference type="GO" id="GO:0006598">
    <property type="term" value="P:polyamine catabolic process"/>
    <property type="evidence" value="ECO:0007669"/>
    <property type="project" value="TreeGrafter"/>
</dbReference>
<dbReference type="PROSITE" id="PS51273">
    <property type="entry name" value="GATASE_TYPE_1"/>
    <property type="match status" value="1"/>
</dbReference>
<dbReference type="AlphaFoldDB" id="A0A919CSA1"/>
<reference evidence="1" key="1">
    <citation type="journal article" date="2014" name="Int. J. Syst. Evol. Microbiol.">
        <title>Complete genome sequence of Corynebacterium casei LMG S-19264T (=DSM 44701T), isolated from a smear-ripened cheese.</title>
        <authorList>
            <consortium name="US DOE Joint Genome Institute (JGI-PGF)"/>
            <person name="Walter F."/>
            <person name="Albersmeier A."/>
            <person name="Kalinowski J."/>
            <person name="Ruckert C."/>
        </authorList>
    </citation>
    <scope>NUCLEOTIDE SEQUENCE</scope>
    <source>
        <strain evidence="1">KCTC 42651</strain>
    </source>
</reference>
<organism evidence="1 2">
    <name type="scientific">Thalassobaculum fulvum</name>
    <dbReference type="NCBI Taxonomy" id="1633335"/>
    <lineage>
        <taxon>Bacteria</taxon>
        <taxon>Pseudomonadati</taxon>
        <taxon>Pseudomonadota</taxon>
        <taxon>Alphaproteobacteria</taxon>
        <taxon>Rhodospirillales</taxon>
        <taxon>Thalassobaculaceae</taxon>
        <taxon>Thalassobaculum</taxon>
    </lineage>
</organism>
<protein>
    <recommendedName>
        <fullName evidence="3">Glutamine amidotransferase</fullName>
    </recommendedName>
</protein>
<dbReference type="PANTHER" id="PTHR43235:SF1">
    <property type="entry name" value="GLUTAMINE AMIDOTRANSFERASE PB2B2.05-RELATED"/>
    <property type="match status" value="1"/>
</dbReference>
<proteinExistence type="predicted"/>
<reference evidence="1" key="2">
    <citation type="submission" date="2020-09" db="EMBL/GenBank/DDBJ databases">
        <authorList>
            <person name="Sun Q."/>
            <person name="Kim S."/>
        </authorList>
    </citation>
    <scope>NUCLEOTIDE SEQUENCE</scope>
    <source>
        <strain evidence="1">KCTC 42651</strain>
    </source>
</reference>
<dbReference type="Pfam" id="PF07722">
    <property type="entry name" value="Peptidase_C26"/>
    <property type="match status" value="1"/>
</dbReference>
<dbReference type="PANTHER" id="PTHR43235">
    <property type="entry name" value="GLUTAMINE AMIDOTRANSFERASE PB2B2.05-RELATED"/>
    <property type="match status" value="1"/>
</dbReference>
<keyword evidence="2" id="KW-1185">Reference proteome</keyword>
<gene>
    <name evidence="1" type="ORF">GCM10017083_51470</name>
</gene>
<accession>A0A919CSA1</accession>